<protein>
    <submittedName>
        <fullName evidence="1">Uncharacterized protein</fullName>
    </submittedName>
</protein>
<comment type="caution">
    <text evidence="1">The sequence shown here is derived from an EMBL/GenBank/DDBJ whole genome shotgun (WGS) entry which is preliminary data.</text>
</comment>
<evidence type="ECO:0000313" key="2">
    <source>
        <dbReference type="Proteomes" id="UP000012112"/>
    </source>
</evidence>
<dbReference type="Proteomes" id="UP000012112">
    <property type="component" value="Unassembled WGS sequence"/>
</dbReference>
<dbReference type="EMBL" id="AKWD02000033">
    <property type="protein sequence ID" value="EMO53916.1"/>
    <property type="molecule type" value="Genomic_DNA"/>
</dbReference>
<reference evidence="1 2" key="1">
    <citation type="submission" date="2013-01" db="EMBL/GenBank/DDBJ databases">
        <authorList>
            <person name="Harkins D.M."/>
            <person name="Durkin A.S."/>
            <person name="Brinkac L.M."/>
            <person name="Haft D.H."/>
            <person name="Selengut J.D."/>
            <person name="Sanka R."/>
            <person name="DePew J."/>
            <person name="Purushe J."/>
            <person name="Matthias M.A."/>
            <person name="Vinetz J.M."/>
            <person name="Sutton G.G."/>
            <person name="Nierman W.C."/>
            <person name="Fouts D.E."/>
        </authorList>
    </citation>
    <scope>NUCLEOTIDE SEQUENCE [LARGE SCALE GENOMIC DNA]</scope>
    <source>
        <strain evidence="1 2">HAI1536</strain>
    </source>
</reference>
<proteinExistence type="predicted"/>
<name>M6VFU4_9LEPT</name>
<gene>
    <name evidence="1" type="ORF">LEP1GSC172_3308</name>
</gene>
<organism evidence="1 2">
    <name type="scientific">Leptospira noguchii</name>
    <dbReference type="NCBI Taxonomy" id="28182"/>
    <lineage>
        <taxon>Bacteria</taxon>
        <taxon>Pseudomonadati</taxon>
        <taxon>Spirochaetota</taxon>
        <taxon>Spirochaetia</taxon>
        <taxon>Leptospirales</taxon>
        <taxon>Leptospiraceae</taxon>
        <taxon>Leptospira</taxon>
    </lineage>
</organism>
<dbReference type="AlphaFoldDB" id="M6VFU4"/>
<accession>M6VFU4</accession>
<sequence length="78" mass="9185">MNYCNEENFEMQMECLRDDLKIISDFSNEELNNLELAFHSLPIESEMRLIFFPIFVEGAMAYRDMQTQNPKGKQNGNT</sequence>
<evidence type="ECO:0000313" key="1">
    <source>
        <dbReference type="EMBL" id="EMO53916.1"/>
    </source>
</evidence>
<dbReference type="RefSeq" id="WP_002178215.1">
    <property type="nucleotide sequence ID" value="NZ_AKWD02000033.1"/>
</dbReference>